<evidence type="ECO:0000313" key="1">
    <source>
        <dbReference type="EMBL" id="HJD52967.1"/>
    </source>
</evidence>
<sequence length="108" mass="12642">MKQGGGMRVADQRGRFQIPIYILIMEYYKNYMADAVVRVDDDGKRFVKRIDYRGGREEFQVNNPESKTAFGGEGYGVFYILEPISKEDYDTFGRTWTFGYYGEKTPLY</sequence>
<dbReference type="AlphaFoldDB" id="A0A9D2UID5"/>
<evidence type="ECO:0000313" key="2">
    <source>
        <dbReference type="Proteomes" id="UP000787625"/>
    </source>
</evidence>
<dbReference type="EMBL" id="DWUP01000091">
    <property type="protein sequence ID" value="HJD52967.1"/>
    <property type="molecule type" value="Genomic_DNA"/>
</dbReference>
<dbReference type="Proteomes" id="UP000787625">
    <property type="component" value="Unassembled WGS sequence"/>
</dbReference>
<reference evidence="1" key="2">
    <citation type="submission" date="2021-04" db="EMBL/GenBank/DDBJ databases">
        <authorList>
            <person name="Gilroy R."/>
        </authorList>
    </citation>
    <scope>NUCLEOTIDE SEQUENCE</scope>
    <source>
        <strain evidence="1">MalCec1-1739</strain>
    </source>
</reference>
<accession>A0A9D2UID5</accession>
<organism evidence="1 2">
    <name type="scientific">Candidatus Avibacteroides avistercoris</name>
    <dbReference type="NCBI Taxonomy" id="2840690"/>
    <lineage>
        <taxon>Bacteria</taxon>
        <taxon>Pseudomonadati</taxon>
        <taxon>Bacteroidota</taxon>
        <taxon>Bacteroidia</taxon>
        <taxon>Bacteroidales</taxon>
        <taxon>Bacteroidaceae</taxon>
        <taxon>Bacteroidaceae incertae sedis</taxon>
        <taxon>Candidatus Avibacteroides</taxon>
    </lineage>
</organism>
<gene>
    <name evidence="1" type="ORF">IAA93_04490</name>
</gene>
<reference evidence="1" key="1">
    <citation type="journal article" date="2021" name="PeerJ">
        <title>Extensive microbial diversity within the chicken gut microbiome revealed by metagenomics and culture.</title>
        <authorList>
            <person name="Gilroy R."/>
            <person name="Ravi A."/>
            <person name="Getino M."/>
            <person name="Pursley I."/>
            <person name="Horton D.L."/>
            <person name="Alikhan N.F."/>
            <person name="Baker D."/>
            <person name="Gharbi K."/>
            <person name="Hall N."/>
            <person name="Watson M."/>
            <person name="Adriaenssens E.M."/>
            <person name="Foster-Nyarko E."/>
            <person name="Jarju S."/>
            <person name="Secka A."/>
            <person name="Antonio M."/>
            <person name="Oren A."/>
            <person name="Chaudhuri R.R."/>
            <person name="La Ragione R."/>
            <person name="Hildebrand F."/>
            <person name="Pallen M.J."/>
        </authorList>
    </citation>
    <scope>NUCLEOTIDE SEQUENCE</scope>
    <source>
        <strain evidence="1">MalCec1-1739</strain>
    </source>
</reference>
<proteinExistence type="predicted"/>
<name>A0A9D2UID5_9BACT</name>
<comment type="caution">
    <text evidence="1">The sequence shown here is derived from an EMBL/GenBank/DDBJ whole genome shotgun (WGS) entry which is preliminary data.</text>
</comment>
<protein>
    <submittedName>
        <fullName evidence="1">Uncharacterized protein</fullName>
    </submittedName>
</protein>